<evidence type="ECO:0000256" key="2">
    <source>
        <dbReference type="SAM" id="SignalP"/>
    </source>
</evidence>
<proteinExistence type="predicted"/>
<dbReference type="KEGG" id="chya:V22_43140"/>
<evidence type="ECO:0000313" key="4">
    <source>
        <dbReference type="Proteomes" id="UP000319976"/>
    </source>
</evidence>
<name>A0A517TF97_9PLAN</name>
<gene>
    <name evidence="3" type="ORF">V22_43140</name>
</gene>
<protein>
    <recommendedName>
        <fullName evidence="5">Carboxypeptidase regulatory-like domain-containing protein</fullName>
    </recommendedName>
</protein>
<reference evidence="3 4" key="1">
    <citation type="submission" date="2019-02" db="EMBL/GenBank/DDBJ databases">
        <title>Deep-cultivation of Planctomycetes and their phenomic and genomic characterization uncovers novel biology.</title>
        <authorList>
            <person name="Wiegand S."/>
            <person name="Jogler M."/>
            <person name="Boedeker C."/>
            <person name="Pinto D."/>
            <person name="Vollmers J."/>
            <person name="Rivas-Marin E."/>
            <person name="Kohn T."/>
            <person name="Peeters S.H."/>
            <person name="Heuer A."/>
            <person name="Rast P."/>
            <person name="Oberbeckmann S."/>
            <person name="Bunk B."/>
            <person name="Jeske O."/>
            <person name="Meyerdierks A."/>
            <person name="Storesund J.E."/>
            <person name="Kallscheuer N."/>
            <person name="Luecker S."/>
            <person name="Lage O.M."/>
            <person name="Pohl T."/>
            <person name="Merkel B.J."/>
            <person name="Hornburger P."/>
            <person name="Mueller R.-W."/>
            <person name="Bruemmer F."/>
            <person name="Labrenz M."/>
            <person name="Spormann A.M."/>
            <person name="Op den Camp H."/>
            <person name="Overmann J."/>
            <person name="Amann R."/>
            <person name="Jetten M.S.M."/>
            <person name="Mascher T."/>
            <person name="Medema M.H."/>
            <person name="Devos D.P."/>
            <person name="Kaster A.-K."/>
            <person name="Ovreas L."/>
            <person name="Rohde M."/>
            <person name="Galperin M.Y."/>
            <person name="Jogler C."/>
        </authorList>
    </citation>
    <scope>NUCLEOTIDE SEQUENCE [LARGE SCALE GENOMIC DNA]</scope>
    <source>
        <strain evidence="3 4">V22</strain>
    </source>
</reference>
<evidence type="ECO:0000313" key="3">
    <source>
        <dbReference type="EMBL" id="QDT67042.1"/>
    </source>
</evidence>
<dbReference type="AlphaFoldDB" id="A0A517TF97"/>
<evidence type="ECO:0008006" key="5">
    <source>
        <dbReference type="Google" id="ProtNLM"/>
    </source>
</evidence>
<sequence length="134" mass="14322" precursor="true">MYLMSRQFCFMAIMLGASLCLPACSQQTGPERFRVSGTVTYEGEPVPAGSISFEPDSSKGNSGPGTLVEIHDGKFDTGTRKGVIEGAMIARIIGYDGVKLPESDLGKTIFPQKSVSLELPAEDSTQDIELTADK</sequence>
<keyword evidence="2" id="KW-0732">Signal</keyword>
<keyword evidence="4" id="KW-1185">Reference proteome</keyword>
<dbReference type="EMBL" id="CP036316">
    <property type="protein sequence ID" value="QDT67042.1"/>
    <property type="molecule type" value="Genomic_DNA"/>
</dbReference>
<feature type="signal peptide" evidence="2">
    <location>
        <begin position="1"/>
        <end position="25"/>
    </location>
</feature>
<organism evidence="3 4">
    <name type="scientific">Calycomorphotria hydatis</name>
    <dbReference type="NCBI Taxonomy" id="2528027"/>
    <lineage>
        <taxon>Bacteria</taxon>
        <taxon>Pseudomonadati</taxon>
        <taxon>Planctomycetota</taxon>
        <taxon>Planctomycetia</taxon>
        <taxon>Planctomycetales</taxon>
        <taxon>Planctomycetaceae</taxon>
        <taxon>Calycomorphotria</taxon>
    </lineage>
</organism>
<accession>A0A517TF97</accession>
<feature type="region of interest" description="Disordered" evidence="1">
    <location>
        <begin position="45"/>
        <end position="72"/>
    </location>
</feature>
<feature type="chain" id="PRO_5022104178" description="Carboxypeptidase regulatory-like domain-containing protein" evidence="2">
    <location>
        <begin position="26"/>
        <end position="134"/>
    </location>
</feature>
<dbReference type="Proteomes" id="UP000319976">
    <property type="component" value="Chromosome"/>
</dbReference>
<evidence type="ECO:0000256" key="1">
    <source>
        <dbReference type="SAM" id="MobiDB-lite"/>
    </source>
</evidence>